<evidence type="ECO:0000259" key="5">
    <source>
        <dbReference type="PROSITE" id="PS51915"/>
    </source>
</evidence>
<evidence type="ECO:0000313" key="6">
    <source>
        <dbReference type="EMBL" id="KAJ8704412.1"/>
    </source>
</evidence>
<feature type="compositionally biased region" description="Basic and acidic residues" evidence="3">
    <location>
        <begin position="153"/>
        <end position="165"/>
    </location>
</feature>
<dbReference type="Proteomes" id="UP001231518">
    <property type="component" value="Chromosome 29"/>
</dbReference>
<name>A0AAD7Y6T9_MYTSE</name>
<dbReference type="InterPro" id="IPR013087">
    <property type="entry name" value="Znf_C2H2_type"/>
</dbReference>
<evidence type="ECO:0000313" key="7">
    <source>
        <dbReference type="Proteomes" id="UP001231518"/>
    </source>
</evidence>
<dbReference type="EMBL" id="JARGEI010000031">
    <property type="protein sequence ID" value="KAJ8704412.1"/>
    <property type="molecule type" value="Genomic_DNA"/>
</dbReference>
<protein>
    <recommendedName>
        <fullName evidence="8">ZAD domain-containing protein</fullName>
    </recommendedName>
</protein>
<sequence>MSSTQFCRFCALSKPSSKLCDLTSHIEYLEDVKKILNLLGITIVNFGEPLLPMSICSDCYNNLKCCALVFERIKDSQKVLSDLFSENEGTLDIFTSNSSSNFNRLEIKEVRETVESLLKLPLQGGIQHFAAHYIQYVERMQPAENEDLAQQTEKPELTEEAHDDTPAQQIQEPGLPELAQTPDTPAPQSQMPAQLIQQQQNEPEHEDIEAQQSQMAALGQNEQMPVHGQTQAQQSQMPSFKTQQQKPVHGHTQAQQAQMPVYSQQLQITVLAIQTKSTHQSQNPVLAQRLQMPVLAQQPQMQMASHALKRGWAQSQMTGLTVQPRLSTSEGVPQKTAMFQHPSYSGTPQQCLKPAAVVQERPKTGMTLRSHNVRLVQSQYSGMTLQSAEKPVQPVQSGIAQQYTVAPPISTWVTYPKKCDRCGVSFNSFLSLKGHQQSAHGVFHGFQCADCLIMDPSFQTYLRHVLEHRPELSGFCPVCFTKMTDENHVRTHSELFANEIQFAVPNTVQSIRLNIEGAKTRKIDVRDKSRFFGGVKTERRLEAWCCPFCRQKCADQVAMRMHLKNFHS</sequence>
<comment type="caution">
    <text evidence="6">The sequence shown here is derived from an EMBL/GenBank/DDBJ whole genome shotgun (WGS) entry which is preliminary data.</text>
</comment>
<dbReference type="PROSITE" id="PS51915">
    <property type="entry name" value="ZAD"/>
    <property type="match status" value="1"/>
</dbReference>
<feature type="binding site" evidence="2">
    <location>
        <position position="10"/>
    </location>
    <ligand>
        <name>Zn(2+)</name>
        <dbReference type="ChEBI" id="CHEBI:29105"/>
    </ligand>
</feature>
<feature type="binding site" evidence="2">
    <location>
        <position position="59"/>
    </location>
    <ligand>
        <name>Zn(2+)</name>
        <dbReference type="ChEBI" id="CHEBI:29105"/>
    </ligand>
</feature>
<feature type="compositionally biased region" description="Polar residues" evidence="3">
    <location>
        <begin position="181"/>
        <end position="201"/>
    </location>
</feature>
<dbReference type="GO" id="GO:0005634">
    <property type="term" value="C:nucleus"/>
    <property type="evidence" value="ECO:0007669"/>
    <property type="project" value="InterPro"/>
</dbReference>
<evidence type="ECO:0000256" key="2">
    <source>
        <dbReference type="PROSITE-ProRule" id="PRU01263"/>
    </source>
</evidence>
<feature type="domain" description="C2H2-type" evidence="4">
    <location>
        <begin position="417"/>
        <end position="440"/>
    </location>
</feature>
<evidence type="ECO:0000259" key="4">
    <source>
        <dbReference type="PROSITE" id="PS50157"/>
    </source>
</evidence>
<feature type="region of interest" description="Disordered" evidence="3">
    <location>
        <begin position="146"/>
        <end position="257"/>
    </location>
</feature>
<reference evidence="6" key="1">
    <citation type="submission" date="2023-03" db="EMBL/GenBank/DDBJ databases">
        <title>Chromosome-level genomes of two armyworms, Mythimna separata and Mythimna loreyi, provide insights into the biosynthesis and reception of sex pheromones.</title>
        <authorList>
            <person name="Zhao H."/>
        </authorList>
    </citation>
    <scope>NUCLEOTIDE SEQUENCE</scope>
    <source>
        <strain evidence="6">BeijingLab</strain>
        <tissue evidence="6">Pupa</tissue>
    </source>
</reference>
<keyword evidence="2" id="KW-0479">Metal-binding</keyword>
<feature type="domain" description="ZAD" evidence="5">
    <location>
        <begin position="5"/>
        <end position="83"/>
    </location>
</feature>
<keyword evidence="1" id="KW-0863">Zinc-finger</keyword>
<evidence type="ECO:0000256" key="3">
    <source>
        <dbReference type="SAM" id="MobiDB-lite"/>
    </source>
</evidence>
<dbReference type="AlphaFoldDB" id="A0AAD7Y6T9"/>
<feature type="binding site" evidence="2">
    <location>
        <position position="56"/>
    </location>
    <ligand>
        <name>Zn(2+)</name>
        <dbReference type="ChEBI" id="CHEBI:29105"/>
    </ligand>
</feature>
<dbReference type="SMART" id="SM00868">
    <property type="entry name" value="zf-AD"/>
    <property type="match status" value="1"/>
</dbReference>
<evidence type="ECO:0008006" key="8">
    <source>
        <dbReference type="Google" id="ProtNLM"/>
    </source>
</evidence>
<keyword evidence="2" id="KW-0862">Zinc</keyword>
<evidence type="ECO:0000256" key="1">
    <source>
        <dbReference type="PROSITE-ProRule" id="PRU00042"/>
    </source>
</evidence>
<organism evidence="6 7">
    <name type="scientific">Mythimna separata</name>
    <name type="common">Oriental armyworm</name>
    <name type="synonym">Pseudaletia separata</name>
    <dbReference type="NCBI Taxonomy" id="271217"/>
    <lineage>
        <taxon>Eukaryota</taxon>
        <taxon>Metazoa</taxon>
        <taxon>Ecdysozoa</taxon>
        <taxon>Arthropoda</taxon>
        <taxon>Hexapoda</taxon>
        <taxon>Insecta</taxon>
        <taxon>Pterygota</taxon>
        <taxon>Neoptera</taxon>
        <taxon>Endopterygota</taxon>
        <taxon>Lepidoptera</taxon>
        <taxon>Glossata</taxon>
        <taxon>Ditrysia</taxon>
        <taxon>Noctuoidea</taxon>
        <taxon>Noctuidae</taxon>
        <taxon>Noctuinae</taxon>
        <taxon>Hadenini</taxon>
        <taxon>Mythimna</taxon>
    </lineage>
</organism>
<dbReference type="InterPro" id="IPR012934">
    <property type="entry name" value="Znf_AD"/>
</dbReference>
<dbReference type="GO" id="GO:0008270">
    <property type="term" value="F:zinc ion binding"/>
    <property type="evidence" value="ECO:0007669"/>
    <property type="project" value="UniProtKB-UniRule"/>
</dbReference>
<dbReference type="PROSITE" id="PS50157">
    <property type="entry name" value="ZINC_FINGER_C2H2_2"/>
    <property type="match status" value="1"/>
</dbReference>
<dbReference type="PROSITE" id="PS00028">
    <property type="entry name" value="ZINC_FINGER_C2H2_1"/>
    <property type="match status" value="2"/>
</dbReference>
<dbReference type="SMART" id="SM00355">
    <property type="entry name" value="ZnF_C2H2"/>
    <property type="match status" value="3"/>
</dbReference>
<keyword evidence="7" id="KW-1185">Reference proteome</keyword>
<feature type="binding site" evidence="2">
    <location>
        <position position="7"/>
    </location>
    <ligand>
        <name>Zn(2+)</name>
        <dbReference type="ChEBI" id="CHEBI:29105"/>
    </ligand>
</feature>
<accession>A0AAD7Y6T9</accession>
<feature type="compositionally biased region" description="Polar residues" evidence="3">
    <location>
        <begin position="210"/>
        <end position="257"/>
    </location>
</feature>
<proteinExistence type="predicted"/>
<gene>
    <name evidence="6" type="ORF">PYW07_011600</name>
</gene>